<dbReference type="Proteomes" id="UP000799291">
    <property type="component" value="Unassembled WGS sequence"/>
</dbReference>
<keyword evidence="5" id="KW-0378">Hydrolase</keyword>
<keyword evidence="6" id="KW-0862">Zinc</keyword>
<dbReference type="SUPFAM" id="SSF55486">
    <property type="entry name" value="Metalloproteases ('zincins'), catalytic domain"/>
    <property type="match status" value="1"/>
</dbReference>
<evidence type="ECO:0000256" key="1">
    <source>
        <dbReference type="ARBA" id="ARBA00008721"/>
    </source>
</evidence>
<keyword evidence="8" id="KW-1015">Disulfide bond</keyword>
<dbReference type="Gene3D" id="3.40.390.10">
    <property type="entry name" value="Collagenase (Catalytic Domain)"/>
    <property type="match status" value="1"/>
</dbReference>
<evidence type="ECO:0000256" key="2">
    <source>
        <dbReference type="ARBA" id="ARBA00022670"/>
    </source>
</evidence>
<keyword evidence="12" id="KW-1185">Reference proteome</keyword>
<dbReference type="AlphaFoldDB" id="A0A6G1J4T5"/>
<dbReference type="EMBL" id="MU005578">
    <property type="protein sequence ID" value="KAF2685522.1"/>
    <property type="molecule type" value="Genomic_DNA"/>
</dbReference>
<evidence type="ECO:0000256" key="5">
    <source>
        <dbReference type="ARBA" id="ARBA00022801"/>
    </source>
</evidence>
<keyword evidence="2" id="KW-0645">Protease</keyword>
<keyword evidence="3" id="KW-0479">Metal-binding</keyword>
<dbReference type="InterPro" id="IPR024079">
    <property type="entry name" value="MetalloPept_cat_dom_sf"/>
</dbReference>
<evidence type="ECO:0000256" key="4">
    <source>
        <dbReference type="ARBA" id="ARBA00022729"/>
    </source>
</evidence>
<evidence type="ECO:0000313" key="12">
    <source>
        <dbReference type="Proteomes" id="UP000799291"/>
    </source>
</evidence>
<protein>
    <recommendedName>
        <fullName evidence="10">Peptidase M43 pregnancy-associated plasma-A domain-containing protein</fullName>
    </recommendedName>
</protein>
<feature type="chain" id="PRO_5026305534" description="Peptidase M43 pregnancy-associated plasma-A domain-containing protein" evidence="9">
    <location>
        <begin position="17"/>
        <end position="242"/>
    </location>
</feature>
<reference evidence="11" key="1">
    <citation type="journal article" date="2020" name="Stud. Mycol.">
        <title>101 Dothideomycetes genomes: a test case for predicting lifestyles and emergence of pathogens.</title>
        <authorList>
            <person name="Haridas S."/>
            <person name="Albert R."/>
            <person name="Binder M."/>
            <person name="Bloem J."/>
            <person name="Labutti K."/>
            <person name="Salamov A."/>
            <person name="Andreopoulos B."/>
            <person name="Baker S."/>
            <person name="Barry K."/>
            <person name="Bills G."/>
            <person name="Bluhm B."/>
            <person name="Cannon C."/>
            <person name="Castanera R."/>
            <person name="Culley D."/>
            <person name="Daum C."/>
            <person name="Ezra D."/>
            <person name="Gonzalez J."/>
            <person name="Henrissat B."/>
            <person name="Kuo A."/>
            <person name="Liang C."/>
            <person name="Lipzen A."/>
            <person name="Lutzoni F."/>
            <person name="Magnuson J."/>
            <person name="Mondo S."/>
            <person name="Nolan M."/>
            <person name="Ohm R."/>
            <person name="Pangilinan J."/>
            <person name="Park H.-J."/>
            <person name="Ramirez L."/>
            <person name="Alfaro M."/>
            <person name="Sun H."/>
            <person name="Tritt A."/>
            <person name="Yoshinaga Y."/>
            <person name="Zwiers L.-H."/>
            <person name="Turgeon B."/>
            <person name="Goodwin S."/>
            <person name="Spatafora J."/>
            <person name="Crous P."/>
            <person name="Grigoriev I."/>
        </authorList>
    </citation>
    <scope>NUCLEOTIDE SEQUENCE</scope>
    <source>
        <strain evidence="11">CBS 122367</strain>
    </source>
</reference>
<evidence type="ECO:0000256" key="8">
    <source>
        <dbReference type="ARBA" id="ARBA00023157"/>
    </source>
</evidence>
<feature type="signal peptide" evidence="9">
    <location>
        <begin position="1"/>
        <end position="16"/>
    </location>
</feature>
<evidence type="ECO:0000256" key="6">
    <source>
        <dbReference type="ARBA" id="ARBA00022833"/>
    </source>
</evidence>
<dbReference type="PANTHER" id="PTHR47466">
    <property type="match status" value="1"/>
</dbReference>
<dbReference type="GO" id="GO:0046872">
    <property type="term" value="F:metal ion binding"/>
    <property type="evidence" value="ECO:0007669"/>
    <property type="project" value="UniProtKB-KW"/>
</dbReference>
<gene>
    <name evidence="11" type="ORF">K458DRAFT_387486</name>
</gene>
<dbReference type="InterPro" id="IPR008754">
    <property type="entry name" value="Peptidase_M43"/>
</dbReference>
<dbReference type="OrthoDB" id="536211at2759"/>
<dbReference type="GO" id="GO:0006508">
    <property type="term" value="P:proteolysis"/>
    <property type="evidence" value="ECO:0007669"/>
    <property type="project" value="UniProtKB-KW"/>
</dbReference>
<comment type="similarity">
    <text evidence="1">Belongs to the peptidase M43B family.</text>
</comment>
<dbReference type="Pfam" id="PF05572">
    <property type="entry name" value="Peptidase_M43"/>
    <property type="match status" value="1"/>
</dbReference>
<feature type="domain" description="Peptidase M43 pregnancy-associated plasma-A" evidence="10">
    <location>
        <begin position="153"/>
        <end position="241"/>
    </location>
</feature>
<evidence type="ECO:0000313" key="11">
    <source>
        <dbReference type="EMBL" id="KAF2685522.1"/>
    </source>
</evidence>
<evidence type="ECO:0000259" key="10">
    <source>
        <dbReference type="Pfam" id="PF05572"/>
    </source>
</evidence>
<keyword evidence="7" id="KW-0482">Metalloprotease</keyword>
<name>A0A6G1J4T5_9PLEO</name>
<evidence type="ECO:0000256" key="9">
    <source>
        <dbReference type="SAM" id="SignalP"/>
    </source>
</evidence>
<keyword evidence="4 9" id="KW-0732">Signal</keyword>
<organism evidence="11 12">
    <name type="scientific">Lentithecium fluviatile CBS 122367</name>
    <dbReference type="NCBI Taxonomy" id="1168545"/>
    <lineage>
        <taxon>Eukaryota</taxon>
        <taxon>Fungi</taxon>
        <taxon>Dikarya</taxon>
        <taxon>Ascomycota</taxon>
        <taxon>Pezizomycotina</taxon>
        <taxon>Dothideomycetes</taxon>
        <taxon>Pleosporomycetidae</taxon>
        <taxon>Pleosporales</taxon>
        <taxon>Massarineae</taxon>
        <taxon>Lentitheciaceae</taxon>
        <taxon>Lentithecium</taxon>
    </lineage>
</organism>
<evidence type="ECO:0000256" key="3">
    <source>
        <dbReference type="ARBA" id="ARBA00022723"/>
    </source>
</evidence>
<sequence length="242" mass="26547">MKILFVFTTLLSAVAAVAMPGTFSTNPAEHCLQPHDGFLAVSAQMADFDMVQTAGESWETEWIPTYMHITSTSVKPDDGWISNDTLYNQIDVFNTAYRSAGFQFALLNISHNVSEDLAETHPGENAIWGHPGQFSKDRKPLTRHLQVMNVSLDGHHAAVHEIGHWLGLLHTFGGNCTDGNDFVHDTPAHLQPSGDTMYTCDVTVDTCPDNPGLDPNANYMNYMQPKCMTGGFASGQAGRMRS</sequence>
<accession>A0A6G1J4T5</accession>
<dbReference type="PANTHER" id="PTHR47466:SF1">
    <property type="entry name" value="METALLOPROTEASE MEP1 (AFU_ORTHOLOGUE AFUA_1G07730)-RELATED"/>
    <property type="match status" value="1"/>
</dbReference>
<dbReference type="GO" id="GO:0008237">
    <property type="term" value="F:metallopeptidase activity"/>
    <property type="evidence" value="ECO:0007669"/>
    <property type="project" value="UniProtKB-KW"/>
</dbReference>
<proteinExistence type="inferred from homology"/>
<evidence type="ECO:0000256" key="7">
    <source>
        <dbReference type="ARBA" id="ARBA00023049"/>
    </source>
</evidence>